<dbReference type="PANTHER" id="PTHR11690">
    <property type="entry name" value="AMILORIDE-SENSITIVE SODIUM CHANNEL-RELATED"/>
    <property type="match status" value="1"/>
</dbReference>
<evidence type="ECO:0000256" key="3">
    <source>
        <dbReference type="ARBA" id="ARBA00022461"/>
    </source>
</evidence>
<keyword evidence="7 11" id="KW-0406">Ion transport</keyword>
<evidence type="ECO:0000313" key="12">
    <source>
        <dbReference type="EMBL" id="EKC31954.1"/>
    </source>
</evidence>
<dbReference type="GO" id="GO:0015280">
    <property type="term" value="F:ligand-gated sodium channel activity"/>
    <property type="evidence" value="ECO:0007669"/>
    <property type="project" value="TreeGrafter"/>
</dbReference>
<evidence type="ECO:0000256" key="9">
    <source>
        <dbReference type="ARBA" id="ARBA00023201"/>
    </source>
</evidence>
<dbReference type="Gene3D" id="2.60.470.10">
    <property type="entry name" value="Acid-sensing ion channels like domains"/>
    <property type="match status" value="1"/>
</dbReference>
<reference evidence="12" key="1">
    <citation type="journal article" date="2012" name="Nature">
        <title>The oyster genome reveals stress adaptation and complexity of shell formation.</title>
        <authorList>
            <person name="Zhang G."/>
            <person name="Fang X."/>
            <person name="Guo X."/>
            <person name="Li L."/>
            <person name="Luo R."/>
            <person name="Xu F."/>
            <person name="Yang P."/>
            <person name="Zhang L."/>
            <person name="Wang X."/>
            <person name="Qi H."/>
            <person name="Xiong Z."/>
            <person name="Que H."/>
            <person name="Xie Y."/>
            <person name="Holland P.W."/>
            <person name="Paps J."/>
            <person name="Zhu Y."/>
            <person name="Wu F."/>
            <person name="Chen Y."/>
            <person name="Wang J."/>
            <person name="Peng C."/>
            <person name="Meng J."/>
            <person name="Yang L."/>
            <person name="Liu J."/>
            <person name="Wen B."/>
            <person name="Zhang N."/>
            <person name="Huang Z."/>
            <person name="Zhu Q."/>
            <person name="Feng Y."/>
            <person name="Mount A."/>
            <person name="Hedgecock D."/>
            <person name="Xu Z."/>
            <person name="Liu Y."/>
            <person name="Domazet-Loso T."/>
            <person name="Du Y."/>
            <person name="Sun X."/>
            <person name="Zhang S."/>
            <person name="Liu B."/>
            <person name="Cheng P."/>
            <person name="Jiang X."/>
            <person name="Li J."/>
            <person name="Fan D."/>
            <person name="Wang W."/>
            <person name="Fu W."/>
            <person name="Wang T."/>
            <person name="Wang B."/>
            <person name="Zhang J."/>
            <person name="Peng Z."/>
            <person name="Li Y."/>
            <person name="Li N."/>
            <person name="Wang J."/>
            <person name="Chen M."/>
            <person name="He Y."/>
            <person name="Tan F."/>
            <person name="Song X."/>
            <person name="Zheng Q."/>
            <person name="Huang R."/>
            <person name="Yang H."/>
            <person name="Du X."/>
            <person name="Chen L."/>
            <person name="Yang M."/>
            <person name="Gaffney P.M."/>
            <person name="Wang S."/>
            <person name="Luo L."/>
            <person name="She Z."/>
            <person name="Ming Y."/>
            <person name="Huang W."/>
            <person name="Zhang S."/>
            <person name="Huang B."/>
            <person name="Zhang Y."/>
            <person name="Qu T."/>
            <person name="Ni P."/>
            <person name="Miao G."/>
            <person name="Wang J."/>
            <person name="Wang Q."/>
            <person name="Steinberg C.E."/>
            <person name="Wang H."/>
            <person name="Li N."/>
            <person name="Qian L."/>
            <person name="Zhang G."/>
            <person name="Li Y."/>
            <person name="Yang H."/>
            <person name="Liu X."/>
            <person name="Wang J."/>
            <person name="Yin Y."/>
            <person name="Wang J."/>
        </authorList>
    </citation>
    <scope>NUCLEOTIDE SEQUENCE [LARGE SCALE GENOMIC DNA]</scope>
    <source>
        <strain evidence="12">05x7-T-G4-1.051#20</strain>
    </source>
</reference>
<keyword evidence="5" id="KW-1133">Transmembrane helix</keyword>
<dbReference type="HOGENOM" id="CLU_636563_0_0_1"/>
<sequence>MSYQIIDRIIYFRSNPVNVNVKINYNQSLEFPAVTICNQNAFNCHWSGLPCGPVNFTEHLTDYGYCYRFVAPENARSTGSDNGLNLLLNVEQYEYMPGPNDAAGVKVLTHVKDDHPRVRELGIAVPTGTQAFIGLQVIMIHNLKKPHGQCQYKSLKYFPRYSYDSCLAECYTNMAARRCGCRDFYMPSFNDDLSSLTETCDCPTACEYTVYDPVLSYATTSDYAGQRLMDNTNITALNAKLKRARETTHRMEERKLRSFEKNVQKMEQALKNVKQLMEETIKERIANQIENVTFHYKNIMRVTQKRILLLKYQIYNVQKNFMRGRDAMEERTLSHLCNSFHEFVFAFETNLRNIVGENETDIKRVFYINTLNMIDVRTENAKRSLANFTVLYNAYVTGTPIFKYKFLNFARKHNTFIVPRLLMNDSTYHNS</sequence>
<keyword evidence="6" id="KW-0915">Sodium</keyword>
<keyword evidence="9 11" id="KW-0739">Sodium transport</keyword>
<dbReference type="EMBL" id="JH817504">
    <property type="protein sequence ID" value="EKC31954.1"/>
    <property type="molecule type" value="Genomic_DNA"/>
</dbReference>
<keyword evidence="2 11" id="KW-0813">Transport</keyword>
<evidence type="ECO:0000256" key="7">
    <source>
        <dbReference type="ARBA" id="ARBA00023065"/>
    </source>
</evidence>
<protein>
    <submittedName>
        <fullName evidence="12">Amiloride-sensitive cation channel 2-B, neuronal</fullName>
    </submittedName>
</protein>
<keyword evidence="10 11" id="KW-0407">Ion channel</keyword>
<keyword evidence="8" id="KW-0472">Membrane</keyword>
<accession>K1QLG3</accession>
<evidence type="ECO:0000256" key="8">
    <source>
        <dbReference type="ARBA" id="ARBA00023136"/>
    </source>
</evidence>
<organism evidence="12">
    <name type="scientific">Magallana gigas</name>
    <name type="common">Pacific oyster</name>
    <name type="synonym">Crassostrea gigas</name>
    <dbReference type="NCBI Taxonomy" id="29159"/>
    <lineage>
        <taxon>Eukaryota</taxon>
        <taxon>Metazoa</taxon>
        <taxon>Spiralia</taxon>
        <taxon>Lophotrochozoa</taxon>
        <taxon>Mollusca</taxon>
        <taxon>Bivalvia</taxon>
        <taxon>Autobranchia</taxon>
        <taxon>Pteriomorphia</taxon>
        <taxon>Ostreida</taxon>
        <taxon>Ostreoidea</taxon>
        <taxon>Ostreidae</taxon>
        <taxon>Magallana</taxon>
    </lineage>
</organism>
<evidence type="ECO:0000256" key="5">
    <source>
        <dbReference type="ARBA" id="ARBA00022989"/>
    </source>
</evidence>
<dbReference type="PRINTS" id="PR01078">
    <property type="entry name" value="AMINACHANNEL"/>
</dbReference>
<evidence type="ECO:0000256" key="1">
    <source>
        <dbReference type="ARBA" id="ARBA00004141"/>
    </source>
</evidence>
<name>K1QLG3_MAGGI</name>
<dbReference type="AlphaFoldDB" id="K1QLG3"/>
<proteinExistence type="inferred from homology"/>
<evidence type="ECO:0000256" key="4">
    <source>
        <dbReference type="ARBA" id="ARBA00022692"/>
    </source>
</evidence>
<dbReference type="InParanoid" id="K1QLG3"/>
<keyword evidence="4 11" id="KW-0812">Transmembrane</keyword>
<comment type="similarity">
    <text evidence="11">Belongs to the amiloride-sensitive sodium channel (TC 1.A.6) family.</text>
</comment>
<evidence type="ECO:0000256" key="6">
    <source>
        <dbReference type="ARBA" id="ARBA00023053"/>
    </source>
</evidence>
<keyword evidence="3 11" id="KW-0894">Sodium channel</keyword>
<gene>
    <name evidence="12" type="ORF">CGI_10004340</name>
</gene>
<evidence type="ECO:0000256" key="10">
    <source>
        <dbReference type="ARBA" id="ARBA00023303"/>
    </source>
</evidence>
<evidence type="ECO:0000256" key="11">
    <source>
        <dbReference type="RuleBase" id="RU000679"/>
    </source>
</evidence>
<dbReference type="Pfam" id="PF00858">
    <property type="entry name" value="ASC"/>
    <property type="match status" value="2"/>
</dbReference>
<comment type="subcellular location">
    <subcellularLocation>
        <location evidence="1">Membrane</location>
        <topology evidence="1">Multi-pass membrane protein</topology>
    </subcellularLocation>
</comment>
<evidence type="ECO:0000256" key="2">
    <source>
        <dbReference type="ARBA" id="ARBA00022448"/>
    </source>
</evidence>
<dbReference type="GO" id="GO:0005886">
    <property type="term" value="C:plasma membrane"/>
    <property type="evidence" value="ECO:0007669"/>
    <property type="project" value="TreeGrafter"/>
</dbReference>
<dbReference type="InterPro" id="IPR001873">
    <property type="entry name" value="ENaC"/>
</dbReference>